<proteinExistence type="predicted"/>
<dbReference type="OMA" id="FIETMTP"/>
<feature type="domain" description="Cupin type-2" evidence="1">
    <location>
        <begin position="26"/>
        <end position="88"/>
    </location>
</feature>
<dbReference type="InterPro" id="IPR014710">
    <property type="entry name" value="RmlC-like_jellyroll"/>
</dbReference>
<keyword evidence="3" id="KW-1185">Reference proteome</keyword>
<name>A0A3E2HIT7_SCYLI</name>
<evidence type="ECO:0000313" key="3">
    <source>
        <dbReference type="Proteomes" id="UP000258309"/>
    </source>
</evidence>
<gene>
    <name evidence="2" type="ORF">B7463_g3024</name>
</gene>
<feature type="non-terminal residue" evidence="2">
    <location>
        <position position="1"/>
    </location>
</feature>
<feature type="non-terminal residue" evidence="2">
    <location>
        <position position="189"/>
    </location>
</feature>
<dbReference type="Pfam" id="PF07883">
    <property type="entry name" value="Cupin_2"/>
    <property type="match status" value="1"/>
</dbReference>
<sequence>MAADKVPSIVTSALSNHNERTVLSSVLAPGATTPAHYHTEFSETFTLKSGSLTIYTASDHSEKSLQPRELKIGESVTVPTGQLHTFKAGDVETKTTVTFEPGSLNFERAMLIMRGTQRDGTYQEFGIPTPENMVFLAVLGELTNTNQVGDVKVHMDALYAQKGDEIVAKKKELLGKYATEEQLKRGTED</sequence>
<dbReference type="InterPro" id="IPR011051">
    <property type="entry name" value="RmlC_Cupin_sf"/>
</dbReference>
<reference evidence="2 3" key="1">
    <citation type="submission" date="2018-05" db="EMBL/GenBank/DDBJ databases">
        <title>Draft genome sequence of Scytalidium lignicola DSM 105466, a ubiquitous saprotrophic fungus.</title>
        <authorList>
            <person name="Buettner E."/>
            <person name="Gebauer A.M."/>
            <person name="Hofrichter M."/>
            <person name="Liers C."/>
            <person name="Kellner H."/>
        </authorList>
    </citation>
    <scope>NUCLEOTIDE SEQUENCE [LARGE SCALE GENOMIC DNA]</scope>
    <source>
        <strain evidence="2 3">DSM 105466</strain>
    </source>
</reference>
<dbReference type="SUPFAM" id="SSF51182">
    <property type="entry name" value="RmlC-like cupins"/>
    <property type="match status" value="1"/>
</dbReference>
<dbReference type="AlphaFoldDB" id="A0A3E2HIT7"/>
<dbReference type="OrthoDB" id="4763033at2759"/>
<accession>A0A3E2HIT7</accession>
<comment type="caution">
    <text evidence="2">The sequence shown here is derived from an EMBL/GenBank/DDBJ whole genome shotgun (WGS) entry which is preliminary data.</text>
</comment>
<protein>
    <recommendedName>
        <fullName evidence="1">Cupin type-2 domain-containing protein</fullName>
    </recommendedName>
</protein>
<dbReference type="Gene3D" id="2.60.120.10">
    <property type="entry name" value="Jelly Rolls"/>
    <property type="match status" value="1"/>
</dbReference>
<evidence type="ECO:0000313" key="2">
    <source>
        <dbReference type="EMBL" id="RFU33307.1"/>
    </source>
</evidence>
<organism evidence="2 3">
    <name type="scientific">Scytalidium lignicola</name>
    <name type="common">Hyphomycete</name>
    <dbReference type="NCBI Taxonomy" id="5539"/>
    <lineage>
        <taxon>Eukaryota</taxon>
        <taxon>Fungi</taxon>
        <taxon>Dikarya</taxon>
        <taxon>Ascomycota</taxon>
        <taxon>Pezizomycotina</taxon>
        <taxon>Leotiomycetes</taxon>
        <taxon>Leotiomycetes incertae sedis</taxon>
        <taxon>Scytalidium</taxon>
    </lineage>
</organism>
<dbReference type="Proteomes" id="UP000258309">
    <property type="component" value="Unassembled WGS sequence"/>
</dbReference>
<evidence type="ECO:0000259" key="1">
    <source>
        <dbReference type="Pfam" id="PF07883"/>
    </source>
</evidence>
<dbReference type="InterPro" id="IPR013096">
    <property type="entry name" value="Cupin_2"/>
</dbReference>
<dbReference type="EMBL" id="NCSJ02000037">
    <property type="protein sequence ID" value="RFU33307.1"/>
    <property type="molecule type" value="Genomic_DNA"/>
</dbReference>